<dbReference type="InterPro" id="IPR002491">
    <property type="entry name" value="ABC_transptr_periplasmic_BD"/>
</dbReference>
<evidence type="ECO:0000313" key="8">
    <source>
        <dbReference type="Proteomes" id="UP000031928"/>
    </source>
</evidence>
<comment type="subcellular location">
    <subcellularLocation>
        <location evidence="1">Cell envelope</location>
    </subcellularLocation>
</comment>
<accession>A0A0B6TJW6</accession>
<dbReference type="OrthoDB" id="63946at2"/>
<dbReference type="GO" id="GO:1901678">
    <property type="term" value="P:iron coordination entity transport"/>
    <property type="evidence" value="ECO:0007669"/>
    <property type="project" value="UniProtKB-ARBA"/>
</dbReference>
<dbReference type="AlphaFoldDB" id="A0A0B6TJW6"/>
<sequence>MARIRHSLIAAVAAAGLLLTACSDAESTSANGESAATAASESGTVTVEDNFGTQEIALPVEKVASTDNRTFEILNEWGIDLVAAPKQLVPFTVPEYKDDEAIQDLGTHREPNLEILTAAQPDLIVNGQRFTQHRDAIVKLNPGASIVEFEPRDGEPLDEELKRQVTELGKIFEKEDEAGQLIADFDAAVERAKAAYNPGQTVMAINVSGGEIGYIAPSVGRTYGPIFDLVGLTPALEVAESSDNHQGDDISVEAIAESNPDWLLVLDRDGGTSTRDTDEYTPAKSVIEDNAALSNVSAIKEGRVDFAPEDTYTNESIITYTEILNQLADAFEAAGENQ</sequence>
<dbReference type="PROSITE" id="PS51257">
    <property type="entry name" value="PROKAR_LIPOPROTEIN"/>
    <property type="match status" value="1"/>
</dbReference>
<evidence type="ECO:0000256" key="5">
    <source>
        <dbReference type="SAM" id="SignalP"/>
    </source>
</evidence>
<organism evidence="7 8">
    <name type="scientific">Corynebacterium marinum DSM 44953</name>
    <dbReference type="NCBI Taxonomy" id="1224162"/>
    <lineage>
        <taxon>Bacteria</taxon>
        <taxon>Bacillati</taxon>
        <taxon>Actinomycetota</taxon>
        <taxon>Actinomycetes</taxon>
        <taxon>Mycobacteriales</taxon>
        <taxon>Corynebacteriaceae</taxon>
        <taxon>Corynebacterium</taxon>
    </lineage>
</organism>
<evidence type="ECO:0000256" key="4">
    <source>
        <dbReference type="ARBA" id="ARBA00022729"/>
    </source>
</evidence>
<gene>
    <name evidence="7" type="ORF">B840_03060</name>
</gene>
<dbReference type="PANTHER" id="PTHR30532">
    <property type="entry name" value="IRON III DICITRATE-BINDING PERIPLASMIC PROTEIN"/>
    <property type="match status" value="1"/>
</dbReference>
<name>A0A0B6TJW6_9CORY</name>
<dbReference type="STRING" id="1224162.B840_03060"/>
<feature type="chain" id="PRO_5002122480" evidence="5">
    <location>
        <begin position="26"/>
        <end position="338"/>
    </location>
</feature>
<dbReference type="HOGENOM" id="CLU_038034_3_1_11"/>
<dbReference type="Gene3D" id="3.40.50.1980">
    <property type="entry name" value="Nitrogenase molybdenum iron protein domain"/>
    <property type="match status" value="2"/>
</dbReference>
<dbReference type="GO" id="GO:0030288">
    <property type="term" value="C:outer membrane-bounded periplasmic space"/>
    <property type="evidence" value="ECO:0007669"/>
    <property type="project" value="TreeGrafter"/>
</dbReference>
<feature type="signal peptide" evidence="5">
    <location>
        <begin position="1"/>
        <end position="25"/>
    </location>
</feature>
<keyword evidence="3" id="KW-0813">Transport</keyword>
<dbReference type="PROSITE" id="PS50983">
    <property type="entry name" value="FE_B12_PBP"/>
    <property type="match status" value="1"/>
</dbReference>
<dbReference type="EMBL" id="CP007790">
    <property type="protein sequence ID" value="AJK68238.1"/>
    <property type="molecule type" value="Genomic_DNA"/>
</dbReference>
<comment type="similarity">
    <text evidence="2">Belongs to the bacterial solute-binding protein 8 family.</text>
</comment>
<dbReference type="KEGG" id="cmq:B840_03060"/>
<feature type="domain" description="Fe/B12 periplasmic-binding" evidence="6">
    <location>
        <begin position="62"/>
        <end position="335"/>
    </location>
</feature>
<evidence type="ECO:0000256" key="1">
    <source>
        <dbReference type="ARBA" id="ARBA00004196"/>
    </source>
</evidence>
<reference evidence="7 8" key="1">
    <citation type="submission" date="2014-05" db="EMBL/GenBank/DDBJ databases">
        <title>Complete genome sequence of Corynebacterium marinum DSM 44953.</title>
        <authorList>
            <person name="Schaffert L."/>
            <person name="Albersmeier A."/>
            <person name="Kalinowski J."/>
            <person name="Ruckert C."/>
        </authorList>
    </citation>
    <scope>NUCLEOTIDE SEQUENCE [LARGE SCALE GENOMIC DNA]</scope>
    <source>
        <strain evidence="7 8">DSM 44953</strain>
    </source>
</reference>
<evidence type="ECO:0000313" key="7">
    <source>
        <dbReference type="EMBL" id="AJK68238.1"/>
    </source>
</evidence>
<dbReference type="RefSeq" id="WP_042620908.1">
    <property type="nucleotide sequence ID" value="NZ_CP007790.1"/>
</dbReference>
<keyword evidence="4 5" id="KW-0732">Signal</keyword>
<evidence type="ECO:0000259" key="6">
    <source>
        <dbReference type="PROSITE" id="PS50983"/>
    </source>
</evidence>
<dbReference type="PANTHER" id="PTHR30532:SF28">
    <property type="entry name" value="PETROBACTIN-BINDING PROTEIN YCLQ"/>
    <property type="match status" value="1"/>
</dbReference>
<dbReference type="InterPro" id="IPR051313">
    <property type="entry name" value="Bact_iron-sidero_bind"/>
</dbReference>
<keyword evidence="8" id="KW-1185">Reference proteome</keyword>
<protein>
    <submittedName>
        <fullName evidence="7">ABC-type cobalamin/Fe3+-siderophores transport system</fullName>
    </submittedName>
</protein>
<evidence type="ECO:0000256" key="2">
    <source>
        <dbReference type="ARBA" id="ARBA00008814"/>
    </source>
</evidence>
<dbReference type="Pfam" id="PF01497">
    <property type="entry name" value="Peripla_BP_2"/>
    <property type="match status" value="1"/>
</dbReference>
<proteinExistence type="inferred from homology"/>
<evidence type="ECO:0000256" key="3">
    <source>
        <dbReference type="ARBA" id="ARBA00022448"/>
    </source>
</evidence>
<dbReference type="SUPFAM" id="SSF53807">
    <property type="entry name" value="Helical backbone' metal receptor"/>
    <property type="match status" value="1"/>
</dbReference>
<dbReference type="Proteomes" id="UP000031928">
    <property type="component" value="Chromosome"/>
</dbReference>